<evidence type="ECO:0000313" key="13">
    <source>
        <dbReference type="Proteomes" id="UP000822862"/>
    </source>
</evidence>
<feature type="domain" description="ATP-cone" evidence="11">
    <location>
        <begin position="255"/>
        <end position="345"/>
    </location>
</feature>
<proteinExistence type="inferred from homology"/>
<keyword evidence="3" id="KW-0021">Allosteric enzyme</keyword>
<keyword evidence="6 10" id="KW-0560">Oxidoreductase</keyword>
<evidence type="ECO:0000256" key="5">
    <source>
        <dbReference type="ARBA" id="ARBA00022840"/>
    </source>
</evidence>
<dbReference type="InterPro" id="IPR008926">
    <property type="entry name" value="RNR_R1-su_N"/>
</dbReference>
<dbReference type="EMBL" id="CP075585">
    <property type="protein sequence ID" value="QZA58536.1"/>
    <property type="molecule type" value="Genomic_DNA"/>
</dbReference>
<dbReference type="CDD" id="cd01679">
    <property type="entry name" value="RNR_I"/>
    <property type="match status" value="1"/>
</dbReference>
<dbReference type="PRINTS" id="PR01183">
    <property type="entry name" value="RIBORDTASEM1"/>
</dbReference>
<evidence type="ECO:0000256" key="10">
    <source>
        <dbReference type="RuleBase" id="RU003410"/>
    </source>
</evidence>
<dbReference type="InterPro" id="IPR000788">
    <property type="entry name" value="RNR_lg_C"/>
</dbReference>
<dbReference type="NCBIfam" id="NF009029">
    <property type="entry name" value="PRK12365.1"/>
    <property type="match status" value="1"/>
</dbReference>
<dbReference type="InterPro" id="IPR039718">
    <property type="entry name" value="Rrm1"/>
</dbReference>
<dbReference type="NCBIfam" id="TIGR02506">
    <property type="entry name" value="NrdE_NrdA"/>
    <property type="match status" value="1"/>
</dbReference>
<dbReference type="Pfam" id="PF03477">
    <property type="entry name" value="ATP-cone"/>
    <property type="match status" value="2"/>
</dbReference>
<dbReference type="PROSITE" id="PS00089">
    <property type="entry name" value="RIBORED_LARGE"/>
    <property type="match status" value="1"/>
</dbReference>
<feature type="domain" description="ATP-cone" evidence="11">
    <location>
        <begin position="29"/>
        <end position="131"/>
    </location>
</feature>
<evidence type="ECO:0000256" key="3">
    <source>
        <dbReference type="ARBA" id="ARBA00022533"/>
    </source>
</evidence>
<comment type="function">
    <text evidence="10">Provides the precursors necessary for DNA synthesis. Catalyzes the biosynthesis of deoxyribonucleotides from the corresponding ribonucleotides.</text>
</comment>
<dbReference type="Proteomes" id="UP000822862">
    <property type="component" value="Chromosome"/>
</dbReference>
<reference evidence="12 13" key="1">
    <citation type="submission" date="2020-01" db="EMBL/GenBank/DDBJ databases">
        <authorList>
            <person name="Sixt B."/>
            <person name="Schulz F."/>
            <person name="Kostanjsek R."/>
            <person name="Koestlbacher S."/>
            <person name="Collingro A."/>
            <person name="Toenshoff E."/>
            <person name="Horn M."/>
        </authorList>
    </citation>
    <scope>NUCLEOTIDE SEQUENCE [LARGE SCALE GENOMIC DNA]</scope>
    <source>
        <strain evidence="12 13">15C</strain>
    </source>
</reference>
<dbReference type="PANTHER" id="PTHR11573">
    <property type="entry name" value="RIBONUCLEOSIDE-DIPHOSPHATE REDUCTASE LARGE CHAIN"/>
    <property type="match status" value="1"/>
</dbReference>
<name>A0ABX8YYW3_9BACT</name>
<keyword evidence="4 9" id="KW-0547">Nucleotide-binding</keyword>
<dbReference type="EC" id="1.17.4.1" evidence="2 10"/>
<comment type="similarity">
    <text evidence="1 10">Belongs to the ribonucleoside diphosphate reductase large chain family.</text>
</comment>
<evidence type="ECO:0000256" key="1">
    <source>
        <dbReference type="ARBA" id="ARBA00010406"/>
    </source>
</evidence>
<evidence type="ECO:0000256" key="2">
    <source>
        <dbReference type="ARBA" id="ARBA00012274"/>
    </source>
</evidence>
<evidence type="ECO:0000256" key="9">
    <source>
        <dbReference type="PROSITE-ProRule" id="PRU00492"/>
    </source>
</evidence>
<dbReference type="Pfam" id="PF00317">
    <property type="entry name" value="Ribonuc_red_lgN"/>
    <property type="match status" value="1"/>
</dbReference>
<dbReference type="InterPro" id="IPR013346">
    <property type="entry name" value="NrdE_NrdA_C"/>
</dbReference>
<evidence type="ECO:0000313" key="12">
    <source>
        <dbReference type="EMBL" id="QZA58536.1"/>
    </source>
</evidence>
<evidence type="ECO:0000256" key="4">
    <source>
        <dbReference type="ARBA" id="ARBA00022741"/>
    </source>
</evidence>
<evidence type="ECO:0000256" key="7">
    <source>
        <dbReference type="ARBA" id="ARBA00023116"/>
    </source>
</evidence>
<dbReference type="Gene3D" id="3.20.70.20">
    <property type="match status" value="1"/>
</dbReference>
<evidence type="ECO:0000256" key="6">
    <source>
        <dbReference type="ARBA" id="ARBA00023002"/>
    </source>
</evidence>
<evidence type="ECO:0000259" key="11">
    <source>
        <dbReference type="PROSITE" id="PS51161"/>
    </source>
</evidence>
<keyword evidence="13" id="KW-1185">Reference proteome</keyword>
<protein>
    <recommendedName>
        <fullName evidence="2 10">Ribonucleoside-diphosphate reductase</fullName>
        <ecNumber evidence="2 10">1.17.4.1</ecNumber>
    </recommendedName>
</protein>
<accession>A0ABX8YYW3</accession>
<dbReference type="PANTHER" id="PTHR11573:SF6">
    <property type="entry name" value="RIBONUCLEOSIDE-DIPHOSPHATE REDUCTASE LARGE SUBUNIT"/>
    <property type="match status" value="1"/>
</dbReference>
<organism evidence="12 13">
    <name type="scientific">Candidatus Rhabdochlamydia porcellionis</name>
    <dbReference type="NCBI Taxonomy" id="225148"/>
    <lineage>
        <taxon>Bacteria</taxon>
        <taxon>Pseudomonadati</taxon>
        <taxon>Chlamydiota</taxon>
        <taxon>Chlamydiia</taxon>
        <taxon>Parachlamydiales</taxon>
        <taxon>Candidatus Rhabdochlamydiaceae</taxon>
        <taxon>Candidatus Rhabdochlamydia</taxon>
    </lineage>
</organism>
<dbReference type="Pfam" id="PF02867">
    <property type="entry name" value="Ribonuc_red_lgC"/>
    <property type="match status" value="1"/>
</dbReference>
<evidence type="ECO:0000256" key="8">
    <source>
        <dbReference type="ARBA" id="ARBA00047754"/>
    </source>
</evidence>
<gene>
    <name evidence="12" type="ORF">RHAB15C_0000412</name>
</gene>
<keyword evidence="5 9" id="KW-0067">ATP-binding</keyword>
<dbReference type="InterPro" id="IPR013509">
    <property type="entry name" value="RNR_lsu_N"/>
</dbReference>
<feature type="domain" description="ATP-cone" evidence="11">
    <location>
        <begin position="138"/>
        <end position="238"/>
    </location>
</feature>
<keyword evidence="7 10" id="KW-0215">Deoxyribonucleotide synthesis</keyword>
<comment type="catalytic activity">
    <reaction evidence="8 10">
        <text>a 2'-deoxyribonucleoside 5'-diphosphate + [thioredoxin]-disulfide + H2O = a ribonucleoside 5'-diphosphate + [thioredoxin]-dithiol</text>
        <dbReference type="Rhea" id="RHEA:23252"/>
        <dbReference type="Rhea" id="RHEA-COMP:10698"/>
        <dbReference type="Rhea" id="RHEA-COMP:10700"/>
        <dbReference type="ChEBI" id="CHEBI:15377"/>
        <dbReference type="ChEBI" id="CHEBI:29950"/>
        <dbReference type="ChEBI" id="CHEBI:50058"/>
        <dbReference type="ChEBI" id="CHEBI:57930"/>
        <dbReference type="ChEBI" id="CHEBI:73316"/>
        <dbReference type="EC" id="1.17.4.1"/>
    </reaction>
</comment>
<reference evidence="12 13" key="2">
    <citation type="submission" date="2021-05" db="EMBL/GenBank/DDBJ databases">
        <title>Ecology and evolution of chlamydial symbionts of arthropods.</title>
        <authorList>
            <person name="Halter T."/>
            <person name="Sixt B.S."/>
            <person name="Toenshoff E.R."/>
            <person name="Koestlbacher S."/>
            <person name="Schulz F."/>
            <person name="Kostanjsek R."/>
            <person name="Collingro A."/>
            <person name="Hendrickx F."/>
            <person name="Horn M."/>
        </authorList>
    </citation>
    <scope>NUCLEOTIDE SEQUENCE [LARGE SCALE GENOMIC DNA]</scope>
    <source>
        <strain evidence="12 13">15C</strain>
    </source>
</reference>
<dbReference type="SUPFAM" id="SSF51998">
    <property type="entry name" value="PFL-like glycyl radical enzymes"/>
    <property type="match status" value="1"/>
</dbReference>
<dbReference type="SUPFAM" id="SSF48168">
    <property type="entry name" value="R1 subunit of ribonucleotide reductase, N-terminal domain"/>
    <property type="match status" value="1"/>
</dbReference>
<sequence>MKGSMTQEDPVKIKECNSSSQMASSLQHFTVVKRNGSIVPFRRERILRAIECAFRDTKKVDKETPLSPSLHQSIDQIVTLVIEDLYKLAVQGTSLTVEGIQDQVEVCLMKAGHHDVARDYIIYRDQHKTLRDDSAQSLKIIREDGIEVRFNPMKIASSLEKAFRSSMEITGFSPKQVVEAINLLTQNVVARALSLSKTGVVLSSILIEDEIEQQLMKADFYSVAKHFILHRALLGRQNDLKFSYPIPEDRITREFTFLDQEQNKRIITEKQLFTRIKVACRGLEELVSADELLENTVSNFYEGIKEKEVDLAQIMAARTKIEIEPAYSKVAARLLLDVLYRETMEISFSDPDLESSHRSYFKKYIKEGIKLGRLHPDLLRFDLDLLCHAMQLQRDDQFTYLGLQTLYDRYFIHHEQRRLETPQIFWMRIAMGLAMQEEQKNERAIEFYNVLSTFLFMSSTPTLFNSGTLHSQLSSCYLLTVQDDLGCIFKMIADNAQLSKWAGGIGNDWTNIRATGSLIKGTNGCSQGVIPFLKVANDTAVAVNQGGKRKGAMCAYLETWHLDIEDFLELRKNTGDDRRRAHDMNTANWIPDLFMKRVKENGLWTLFSPNDVPDLHDLYGENFENRYKEYEQMTTSGKIKLFKQIEAVQLWRKMLSMLFETGHPWITFKDPSNIRSAQDHVGVVHSSNLCTEILLNTSSDETAVCNLGSVNLIQHMTPQGINEEKLSATIRTAVRMLDNVIDINFYPTLEASHANLRHRPIGLGVMGFQDALYALNISYASHEAITFADKSMEMISYYAILASSELAHEKGTYSSYKGSKWEKGLLPIDTISLLEKQRGFNLDMDQTSSMNWNIVRESIKNYGMRNSYTMAIAPTATISNITAVTQSIEPSYKNLFVKSNLSGEFTVPNVYLVDRLKELGIWDQKMLDDLKYFDGSVAEIDRIPQEVKQVYLTAFEIDPEWLIECASRRQKWIDMGQSLNLYLAQPSGKKLNQMYFFAWQKGLKTTYYLRSLGATQIEKSTTDINKRGLQPRWMKHKSASSNIALQRKNCNLDEGCESCQ</sequence>
<dbReference type="PROSITE" id="PS51161">
    <property type="entry name" value="ATP_CONE"/>
    <property type="match status" value="3"/>
</dbReference>
<dbReference type="NCBIfam" id="NF005544">
    <property type="entry name" value="PRK07207.1"/>
    <property type="match status" value="1"/>
</dbReference>
<dbReference type="InterPro" id="IPR005144">
    <property type="entry name" value="ATP-cone_dom"/>
</dbReference>